<dbReference type="AlphaFoldDB" id="A0A2K5JV21"/>
<name>A0A2K5JV21_COLAP</name>
<evidence type="ECO:0000313" key="3">
    <source>
        <dbReference type="Ensembl" id="ENSCANP00000032718.1"/>
    </source>
</evidence>
<reference evidence="3" key="1">
    <citation type="submission" date="2025-08" db="UniProtKB">
        <authorList>
            <consortium name="Ensembl"/>
        </authorList>
    </citation>
    <scope>IDENTIFICATION</scope>
</reference>
<reference evidence="3" key="2">
    <citation type="submission" date="2025-09" db="UniProtKB">
        <authorList>
            <consortium name="Ensembl"/>
        </authorList>
    </citation>
    <scope>IDENTIFICATION</scope>
</reference>
<dbReference type="PANTHER" id="PTHR22426:SF6">
    <property type="entry name" value="SMALL ACIDIC PROTEIN-LIKE DOMAIN-CONTAINING PROTEIN"/>
    <property type="match status" value="1"/>
</dbReference>
<accession>A0A2K5JV21</accession>
<dbReference type="Proteomes" id="UP000233080">
    <property type="component" value="Unassembled WGS sequence"/>
</dbReference>
<sequence>MDEAHIDQVRRNTLQEETDRESGKTEASETREWTGTQFGQWDTASFENEEQKLKFLKLLGGFKNLSPHPHPPAPPSPIARSNMALSKKVADSLQQSLQRVYDLHSRGASLGFSTIPNKMFFYTDRNASKSVKLED</sequence>
<feature type="compositionally biased region" description="Basic and acidic residues" evidence="1">
    <location>
        <begin position="20"/>
        <end position="32"/>
    </location>
</feature>
<organism evidence="3 4">
    <name type="scientific">Colobus angolensis palliatus</name>
    <name type="common">Peters' Angolan colobus</name>
    <dbReference type="NCBI Taxonomy" id="336983"/>
    <lineage>
        <taxon>Eukaryota</taxon>
        <taxon>Metazoa</taxon>
        <taxon>Chordata</taxon>
        <taxon>Craniata</taxon>
        <taxon>Vertebrata</taxon>
        <taxon>Euteleostomi</taxon>
        <taxon>Mammalia</taxon>
        <taxon>Eutheria</taxon>
        <taxon>Euarchontoglires</taxon>
        <taxon>Primates</taxon>
        <taxon>Haplorrhini</taxon>
        <taxon>Catarrhini</taxon>
        <taxon>Cercopithecidae</taxon>
        <taxon>Colobinae</taxon>
        <taxon>Colobus</taxon>
    </lineage>
</organism>
<dbReference type="PANTHER" id="PTHR22426">
    <property type="entry name" value="ARGININE_SERINE-RICH COILED-COIL PROTEIN 2"/>
    <property type="match status" value="1"/>
</dbReference>
<feature type="region of interest" description="Disordered" evidence="1">
    <location>
        <begin position="1"/>
        <end position="41"/>
    </location>
</feature>
<feature type="compositionally biased region" description="Basic and acidic residues" evidence="1">
    <location>
        <begin position="1"/>
        <end position="14"/>
    </location>
</feature>
<dbReference type="InterPro" id="IPR028124">
    <property type="entry name" value="SMAP_dom"/>
</dbReference>
<proteinExistence type="predicted"/>
<dbReference type="OMA" id="EWTGTQF"/>
<protein>
    <recommendedName>
        <fullName evidence="2">Small acidic protein-like domain-containing protein</fullName>
    </recommendedName>
</protein>
<dbReference type="Pfam" id="PF15477">
    <property type="entry name" value="SMAP"/>
    <property type="match status" value="1"/>
</dbReference>
<evidence type="ECO:0000259" key="2">
    <source>
        <dbReference type="Pfam" id="PF15477"/>
    </source>
</evidence>
<keyword evidence="4" id="KW-1185">Reference proteome</keyword>
<feature type="domain" description="Small acidic protein-like" evidence="2">
    <location>
        <begin position="41"/>
        <end position="102"/>
    </location>
</feature>
<dbReference type="Ensembl" id="ENSCANT00000055942.1">
    <property type="protein sequence ID" value="ENSCANP00000032718.1"/>
    <property type="gene ID" value="ENSCANG00000040026.1"/>
</dbReference>
<evidence type="ECO:0000256" key="1">
    <source>
        <dbReference type="SAM" id="MobiDB-lite"/>
    </source>
</evidence>
<evidence type="ECO:0000313" key="4">
    <source>
        <dbReference type="Proteomes" id="UP000233080"/>
    </source>
</evidence>